<dbReference type="PROSITE" id="PS50109">
    <property type="entry name" value="HIS_KIN"/>
    <property type="match status" value="1"/>
</dbReference>
<evidence type="ECO:0000256" key="2">
    <source>
        <dbReference type="ARBA" id="ARBA00012438"/>
    </source>
</evidence>
<sequence length="656" mass="72479">MMSPLARLDALQQVMSTAALPMGLIAWPGLRLEFANQALQDLLARNASPLADGGFACAPFQQAIDECLAARIDTGISCPQALGIWHFLPVLDNGQPCALQCYLLPMPAAPATAEAEAAHPAADLSRIDRFEACLDRLPQQIWIATPRGEIAWINRALKRYAFHHAQHVDLGDATWIDLVHPDDLASVNASLSRALITEAPSGYRLRIRRHDGRYLWHFSTLEPVKNDRGEVLYWMGFNINLEAIKQGEDRLHEQLALLKHKLHRIQGELRQAQDDLARAQKMDLVSNLSAGVAHDLNNLLFVTGLHAGLLEKSLSDPRQREHVDVIHETIKKAGRMASHLTGFSSRRPLSLAAADPKALVRDIEDLLAKAVGAETAFQIRMPESLWPIRTDRMYFENSLINLAINARDAVGGSGHITLQLENAVLDRPGARGEYVHICLSDDGCGMSDEVKERIFEPFFTTKAEGKGAGLGLPMVKNFVDQSDGLIEVESAEGQGTSFHLYLPRASQALPVEQDEEALAEGAMETILIIEDDLSVRNAMAQVLYELGYQVATAYNPEVAMRYIQGGMEVDLIISDIRMPGRLTALEMRDQLHAEGRRMPMLFTTGYSSEHLKEQIPALEGSTVLFKPFSMLDLAGAVRSIMRQKSEDTLGRLAPSH</sequence>
<dbReference type="Proteomes" id="UP001597463">
    <property type="component" value="Unassembled WGS sequence"/>
</dbReference>
<dbReference type="PROSITE" id="PS50113">
    <property type="entry name" value="PAC"/>
    <property type="match status" value="1"/>
</dbReference>
<dbReference type="InterPro" id="IPR004358">
    <property type="entry name" value="Sig_transdc_His_kin-like_C"/>
</dbReference>
<evidence type="ECO:0000256" key="4">
    <source>
        <dbReference type="PROSITE-ProRule" id="PRU00169"/>
    </source>
</evidence>
<dbReference type="SMART" id="SM00091">
    <property type="entry name" value="PAS"/>
    <property type="match status" value="1"/>
</dbReference>
<dbReference type="InterPro" id="IPR003661">
    <property type="entry name" value="HisK_dim/P_dom"/>
</dbReference>
<dbReference type="InterPro" id="IPR001789">
    <property type="entry name" value="Sig_transdc_resp-reg_receiver"/>
</dbReference>
<dbReference type="InterPro" id="IPR003594">
    <property type="entry name" value="HATPase_dom"/>
</dbReference>
<comment type="catalytic activity">
    <reaction evidence="1">
        <text>ATP + protein L-histidine = ADP + protein N-phospho-L-histidine.</text>
        <dbReference type="EC" id="2.7.13.3"/>
    </reaction>
</comment>
<dbReference type="Gene3D" id="1.10.287.130">
    <property type="match status" value="1"/>
</dbReference>
<dbReference type="InterPro" id="IPR035965">
    <property type="entry name" value="PAS-like_dom_sf"/>
</dbReference>
<dbReference type="InterPro" id="IPR001610">
    <property type="entry name" value="PAC"/>
</dbReference>
<keyword evidence="10" id="KW-1185">Reference proteome</keyword>
<dbReference type="SUPFAM" id="SSF55785">
    <property type="entry name" value="PYP-like sensor domain (PAS domain)"/>
    <property type="match status" value="1"/>
</dbReference>
<dbReference type="InterPro" id="IPR011006">
    <property type="entry name" value="CheY-like_superfamily"/>
</dbReference>
<dbReference type="InterPro" id="IPR005467">
    <property type="entry name" value="His_kinase_dom"/>
</dbReference>
<dbReference type="SUPFAM" id="SSF55874">
    <property type="entry name" value="ATPase domain of HSP90 chaperone/DNA topoisomerase II/histidine kinase"/>
    <property type="match status" value="1"/>
</dbReference>
<dbReference type="Gene3D" id="3.30.450.20">
    <property type="entry name" value="PAS domain"/>
    <property type="match status" value="1"/>
</dbReference>
<dbReference type="Pfam" id="PF08447">
    <property type="entry name" value="PAS_3"/>
    <property type="match status" value="1"/>
</dbReference>
<keyword evidence="9" id="KW-0547">Nucleotide-binding</keyword>
<keyword evidence="9" id="KW-0067">ATP-binding</keyword>
<name>A0ABW5USJ8_9BURK</name>
<dbReference type="InterPro" id="IPR000014">
    <property type="entry name" value="PAS"/>
</dbReference>
<dbReference type="Pfam" id="PF02518">
    <property type="entry name" value="HATPase_c"/>
    <property type="match status" value="1"/>
</dbReference>
<dbReference type="SMART" id="SM00448">
    <property type="entry name" value="REC"/>
    <property type="match status" value="1"/>
</dbReference>
<evidence type="ECO:0000256" key="1">
    <source>
        <dbReference type="ARBA" id="ARBA00000085"/>
    </source>
</evidence>
<keyword evidence="5" id="KW-0175">Coiled coil</keyword>
<dbReference type="Gene3D" id="3.30.565.10">
    <property type="entry name" value="Histidine kinase-like ATPase, C-terminal domain"/>
    <property type="match status" value="1"/>
</dbReference>
<dbReference type="NCBIfam" id="TIGR00229">
    <property type="entry name" value="sensory_box"/>
    <property type="match status" value="1"/>
</dbReference>
<evidence type="ECO:0000259" key="6">
    <source>
        <dbReference type="PROSITE" id="PS50109"/>
    </source>
</evidence>
<feature type="domain" description="PAC" evidence="8">
    <location>
        <begin position="201"/>
        <end position="253"/>
    </location>
</feature>
<dbReference type="SUPFAM" id="SSF47384">
    <property type="entry name" value="Homodimeric domain of signal transducing histidine kinase"/>
    <property type="match status" value="1"/>
</dbReference>
<dbReference type="InterPro" id="IPR000700">
    <property type="entry name" value="PAS-assoc_C"/>
</dbReference>
<dbReference type="EC" id="2.7.13.3" evidence="2"/>
<proteinExistence type="predicted"/>
<comment type="caution">
    <text evidence="9">The sequence shown here is derived from an EMBL/GenBank/DDBJ whole genome shotgun (WGS) entry which is preliminary data.</text>
</comment>
<dbReference type="SMART" id="SM00387">
    <property type="entry name" value="HATPase_c"/>
    <property type="match status" value="1"/>
</dbReference>
<dbReference type="CDD" id="cd00082">
    <property type="entry name" value="HisKA"/>
    <property type="match status" value="1"/>
</dbReference>
<evidence type="ECO:0000313" key="10">
    <source>
        <dbReference type="Proteomes" id="UP001597463"/>
    </source>
</evidence>
<dbReference type="PANTHER" id="PTHR43065:SF42">
    <property type="entry name" value="TWO-COMPONENT SENSOR PPRA"/>
    <property type="match status" value="1"/>
</dbReference>
<evidence type="ECO:0000256" key="5">
    <source>
        <dbReference type="SAM" id="Coils"/>
    </source>
</evidence>
<dbReference type="SUPFAM" id="SSF52172">
    <property type="entry name" value="CheY-like"/>
    <property type="match status" value="1"/>
</dbReference>
<dbReference type="PANTHER" id="PTHR43065">
    <property type="entry name" value="SENSOR HISTIDINE KINASE"/>
    <property type="match status" value="1"/>
</dbReference>
<accession>A0ABW5USJ8</accession>
<evidence type="ECO:0000259" key="8">
    <source>
        <dbReference type="PROSITE" id="PS50113"/>
    </source>
</evidence>
<keyword evidence="3 4" id="KW-0597">Phosphoprotein</keyword>
<evidence type="ECO:0000259" key="7">
    <source>
        <dbReference type="PROSITE" id="PS50110"/>
    </source>
</evidence>
<dbReference type="SMART" id="SM00086">
    <property type="entry name" value="PAC"/>
    <property type="match status" value="1"/>
</dbReference>
<feature type="domain" description="Response regulatory" evidence="7">
    <location>
        <begin position="525"/>
        <end position="641"/>
    </location>
</feature>
<evidence type="ECO:0000313" key="9">
    <source>
        <dbReference type="EMBL" id="MFD2756581.1"/>
    </source>
</evidence>
<dbReference type="Gene3D" id="3.40.50.2300">
    <property type="match status" value="1"/>
</dbReference>
<evidence type="ECO:0000256" key="3">
    <source>
        <dbReference type="ARBA" id="ARBA00022553"/>
    </source>
</evidence>
<feature type="domain" description="Histidine kinase" evidence="6">
    <location>
        <begin position="291"/>
        <end position="506"/>
    </location>
</feature>
<gene>
    <name evidence="9" type="ORF">ACFSW6_21120</name>
</gene>
<dbReference type="PRINTS" id="PR00344">
    <property type="entry name" value="BCTRLSENSOR"/>
</dbReference>
<dbReference type="RefSeq" id="WP_377776117.1">
    <property type="nucleotide sequence ID" value="NZ_JBHUMV010000012.1"/>
</dbReference>
<reference evidence="10" key="1">
    <citation type="journal article" date="2019" name="Int. J. Syst. Evol. Microbiol.">
        <title>The Global Catalogue of Microorganisms (GCM) 10K type strain sequencing project: providing services to taxonomists for standard genome sequencing and annotation.</title>
        <authorList>
            <consortium name="The Broad Institute Genomics Platform"/>
            <consortium name="The Broad Institute Genome Sequencing Center for Infectious Disease"/>
            <person name="Wu L."/>
            <person name="Ma J."/>
        </authorList>
    </citation>
    <scope>NUCLEOTIDE SEQUENCE [LARGE SCALE GENOMIC DNA]</scope>
    <source>
        <strain evidence="10">TISTR 1906</strain>
    </source>
</reference>
<dbReference type="GO" id="GO:0005524">
    <property type="term" value="F:ATP binding"/>
    <property type="evidence" value="ECO:0007669"/>
    <property type="project" value="UniProtKB-KW"/>
</dbReference>
<dbReference type="InterPro" id="IPR036890">
    <property type="entry name" value="HATPase_C_sf"/>
</dbReference>
<dbReference type="Pfam" id="PF00072">
    <property type="entry name" value="Response_reg"/>
    <property type="match status" value="1"/>
</dbReference>
<dbReference type="InterPro" id="IPR036097">
    <property type="entry name" value="HisK_dim/P_sf"/>
</dbReference>
<feature type="modified residue" description="4-aspartylphosphate" evidence="4">
    <location>
        <position position="575"/>
    </location>
</feature>
<dbReference type="CDD" id="cd00130">
    <property type="entry name" value="PAS"/>
    <property type="match status" value="1"/>
</dbReference>
<protein>
    <recommendedName>
        <fullName evidence="2">histidine kinase</fullName>
        <ecNumber evidence="2">2.7.13.3</ecNumber>
    </recommendedName>
</protein>
<dbReference type="EMBL" id="JBHUMV010000012">
    <property type="protein sequence ID" value="MFD2756581.1"/>
    <property type="molecule type" value="Genomic_DNA"/>
</dbReference>
<dbReference type="PROSITE" id="PS50110">
    <property type="entry name" value="RESPONSE_REGULATORY"/>
    <property type="match status" value="1"/>
</dbReference>
<dbReference type="InterPro" id="IPR013655">
    <property type="entry name" value="PAS_fold_3"/>
</dbReference>
<organism evidence="9 10">
    <name type="scientific">Comamonas terrae</name>
    <dbReference type="NCBI Taxonomy" id="673548"/>
    <lineage>
        <taxon>Bacteria</taxon>
        <taxon>Pseudomonadati</taxon>
        <taxon>Pseudomonadota</taxon>
        <taxon>Betaproteobacteria</taxon>
        <taxon>Burkholderiales</taxon>
        <taxon>Comamonadaceae</taxon>
        <taxon>Comamonas</taxon>
    </lineage>
</organism>
<feature type="coiled-coil region" evidence="5">
    <location>
        <begin position="255"/>
        <end position="282"/>
    </location>
</feature>